<gene>
    <name evidence="1" type="ORF">Cch01nite_28820</name>
</gene>
<comment type="caution">
    <text evidence="1">The sequence shown here is derived from an EMBL/GenBank/DDBJ whole genome shotgun (WGS) entry which is preliminary data.</text>
</comment>
<name>A0A919P2P1_9CELL</name>
<dbReference type="EMBL" id="BONK01000010">
    <property type="protein sequence ID" value="GIG22158.1"/>
    <property type="molecule type" value="Genomic_DNA"/>
</dbReference>
<dbReference type="AlphaFoldDB" id="A0A919P2P1"/>
<dbReference type="RefSeq" id="WP_203756334.1">
    <property type="nucleotide sequence ID" value="NZ_BONK01000010.1"/>
</dbReference>
<evidence type="ECO:0000313" key="2">
    <source>
        <dbReference type="Proteomes" id="UP000632740"/>
    </source>
</evidence>
<dbReference type="Proteomes" id="UP000632740">
    <property type="component" value="Unassembled WGS sequence"/>
</dbReference>
<evidence type="ECO:0000313" key="1">
    <source>
        <dbReference type="EMBL" id="GIG22158.1"/>
    </source>
</evidence>
<reference evidence="1" key="1">
    <citation type="submission" date="2021-01" db="EMBL/GenBank/DDBJ databases">
        <title>Whole genome shotgun sequence of Cellulomonas chitinilytica NBRC 110799.</title>
        <authorList>
            <person name="Komaki H."/>
            <person name="Tamura T."/>
        </authorList>
    </citation>
    <scope>NUCLEOTIDE SEQUENCE</scope>
    <source>
        <strain evidence="1">NBRC 110799</strain>
    </source>
</reference>
<keyword evidence="2" id="KW-1185">Reference proteome</keyword>
<organism evidence="1 2">
    <name type="scientific">Cellulomonas chitinilytica</name>
    <dbReference type="NCBI Taxonomy" id="398759"/>
    <lineage>
        <taxon>Bacteria</taxon>
        <taxon>Bacillati</taxon>
        <taxon>Actinomycetota</taxon>
        <taxon>Actinomycetes</taxon>
        <taxon>Micrococcales</taxon>
        <taxon>Cellulomonadaceae</taxon>
        <taxon>Cellulomonas</taxon>
    </lineage>
</organism>
<sequence length="378" mass="38494">MTLQLSHTLHDMVDGDGDAPFEVGALTTRIRRRRVVRQGARGAVAAGAVGVVALGLTRGTWDGGVRLPSADPDAAPGTCGSDVAALPTADADAPAHAGPDDDVNAGLGPLLGRKFSAGVLVTGSSSAVAGIGTGDLVAQRDALEETRRRGTDSDGNVLDDAALAAIDNRIGELRSEINAAGIASGDVIGSLGLRLVVAHDGTVVSTPAPQDDPYSWVAPDTGGTYVMLTGGLLTCTRAADPLPAGQYQAYATFLDPATGAVTVAGSWPLDLLPAPTRMVGLPADFPADVPLLGGRLITAHKDDDAWVAEVGVDAVDNVNAAAHLIVDEGAGRPSGPIENGIVPARISRVETPDWHVEISQATTPDGQSSVLYRLTPQS</sequence>
<proteinExistence type="predicted"/>
<accession>A0A919P2P1</accession>
<protein>
    <submittedName>
        <fullName evidence="1">Uncharacterized protein</fullName>
    </submittedName>
</protein>